<dbReference type="CTD" id="90390"/>
<keyword evidence="5" id="KW-0010">Activator</keyword>
<evidence type="ECO:0000256" key="7">
    <source>
        <dbReference type="ARBA" id="ARBA00023242"/>
    </source>
</evidence>
<evidence type="ECO:0000256" key="1">
    <source>
        <dbReference type="ARBA" id="ARBA00004123"/>
    </source>
</evidence>
<sequence length="183" mass="20535">MAAPTQQSGASGGNQNPTSNPTMSGARSEITCVSLYCRLGQETVQEIVAKTNEIFGVMKSMQLPNGVSPVNPAHQAKLQDLIRNSQRHFKRLRLLYDKCNQLSGGMDQSNAEELIPWKDGQDSLSDLSGLGSEDKVMNAKRERQELMEKVQSKNEQLRQVIERLRALIWDINTMMAMRYAPWP</sequence>
<gene>
    <name evidence="13" type="primary">LOC110986211</name>
</gene>
<dbReference type="GO" id="GO:0045893">
    <property type="term" value="P:positive regulation of DNA-templated transcription"/>
    <property type="evidence" value="ECO:0007669"/>
    <property type="project" value="TreeGrafter"/>
</dbReference>
<evidence type="ECO:0000256" key="9">
    <source>
        <dbReference type="ARBA" id="ARBA00031981"/>
    </source>
</evidence>
<keyword evidence="7" id="KW-0539">Nucleus</keyword>
<reference evidence="13" key="1">
    <citation type="submission" date="2025-08" db="UniProtKB">
        <authorList>
            <consortium name="RefSeq"/>
        </authorList>
    </citation>
    <scope>IDENTIFICATION</scope>
</reference>
<feature type="coiled-coil region" evidence="10">
    <location>
        <begin position="136"/>
        <end position="167"/>
    </location>
</feature>
<dbReference type="OrthoDB" id="10067025at2759"/>
<evidence type="ECO:0000313" key="13">
    <source>
        <dbReference type="RefSeq" id="XP_022103599.1"/>
    </source>
</evidence>
<dbReference type="RefSeq" id="XP_022103599.1">
    <property type="nucleotide sequence ID" value="XM_022247907.1"/>
</dbReference>
<dbReference type="InterPro" id="IPR021019">
    <property type="entry name" value="Mediator_Med30_met"/>
</dbReference>
<dbReference type="GO" id="GO:0003712">
    <property type="term" value="F:transcription coregulator activity"/>
    <property type="evidence" value="ECO:0007669"/>
    <property type="project" value="TreeGrafter"/>
</dbReference>
<dbReference type="PANTHER" id="PTHR31705:SF4">
    <property type="entry name" value="MEDIATOR OF RNA POLYMERASE II TRANSCRIPTION SUBUNIT 30"/>
    <property type="match status" value="1"/>
</dbReference>
<keyword evidence="10" id="KW-0175">Coiled coil</keyword>
<dbReference type="Pfam" id="PF11315">
    <property type="entry name" value="Med30"/>
    <property type="match status" value="1"/>
</dbReference>
<evidence type="ECO:0000256" key="10">
    <source>
        <dbReference type="SAM" id="Coils"/>
    </source>
</evidence>
<keyword evidence="12" id="KW-1185">Reference proteome</keyword>
<comment type="similarity">
    <text evidence="2">Belongs to the Mediator complex subunit 30 family.</text>
</comment>
<dbReference type="KEGG" id="aplc:110986211"/>
<name>A0A8B7ZD48_ACAPL</name>
<evidence type="ECO:0000256" key="4">
    <source>
        <dbReference type="ARBA" id="ARBA00023015"/>
    </source>
</evidence>
<proteinExistence type="inferred from homology"/>
<dbReference type="GeneID" id="110986211"/>
<organism evidence="12 13">
    <name type="scientific">Acanthaster planci</name>
    <name type="common">Crown-of-thorns starfish</name>
    <dbReference type="NCBI Taxonomy" id="133434"/>
    <lineage>
        <taxon>Eukaryota</taxon>
        <taxon>Metazoa</taxon>
        <taxon>Echinodermata</taxon>
        <taxon>Eleutherozoa</taxon>
        <taxon>Asterozoa</taxon>
        <taxon>Asteroidea</taxon>
        <taxon>Valvatacea</taxon>
        <taxon>Valvatida</taxon>
        <taxon>Acanthasteridae</taxon>
        <taxon>Acanthaster</taxon>
    </lineage>
</organism>
<dbReference type="PANTHER" id="PTHR31705">
    <property type="entry name" value="MEDIATOR OF RNA POLYMERASE II TRANSCRIPTION SUBUNIT 30"/>
    <property type="match status" value="1"/>
</dbReference>
<evidence type="ECO:0000256" key="3">
    <source>
        <dbReference type="ARBA" id="ARBA00019664"/>
    </source>
</evidence>
<keyword evidence="4" id="KW-0805">Transcription regulation</keyword>
<comment type="function">
    <text evidence="8">Component of the Mediator complex, a coactivator involved in the regulated transcription of nearly all RNA polymerase II-dependent genes. Mediator functions as a bridge to convey information from gene-specific regulatory proteins to the basal RNA polymerase II transcription machinery. Mediator is recruited to promoters by direct interactions with regulatory proteins and serves as a scaffold for the assembly of a functional preinitiation complex with RNA polymerase II and the general transcription factors.</text>
</comment>
<comment type="subcellular location">
    <subcellularLocation>
        <location evidence="1">Nucleus</location>
    </subcellularLocation>
</comment>
<protein>
    <recommendedName>
        <fullName evidence="3">Mediator of RNA polymerase II transcription subunit 30</fullName>
    </recommendedName>
    <alternativeName>
        <fullName evidence="9">Mediator complex subunit 30</fullName>
    </alternativeName>
</protein>
<evidence type="ECO:0000256" key="6">
    <source>
        <dbReference type="ARBA" id="ARBA00023163"/>
    </source>
</evidence>
<keyword evidence="6" id="KW-0804">Transcription</keyword>
<feature type="region of interest" description="Disordered" evidence="11">
    <location>
        <begin position="1"/>
        <end position="25"/>
    </location>
</feature>
<dbReference type="AlphaFoldDB" id="A0A8B7ZD48"/>
<accession>A0A8B7ZD48</accession>
<evidence type="ECO:0000256" key="2">
    <source>
        <dbReference type="ARBA" id="ARBA00010606"/>
    </source>
</evidence>
<evidence type="ECO:0000313" key="12">
    <source>
        <dbReference type="Proteomes" id="UP000694845"/>
    </source>
</evidence>
<evidence type="ECO:0000256" key="11">
    <source>
        <dbReference type="SAM" id="MobiDB-lite"/>
    </source>
</evidence>
<dbReference type="Proteomes" id="UP000694845">
    <property type="component" value="Unplaced"/>
</dbReference>
<dbReference type="GO" id="GO:0016592">
    <property type="term" value="C:mediator complex"/>
    <property type="evidence" value="ECO:0007669"/>
    <property type="project" value="TreeGrafter"/>
</dbReference>
<evidence type="ECO:0000256" key="5">
    <source>
        <dbReference type="ARBA" id="ARBA00023159"/>
    </source>
</evidence>
<evidence type="ECO:0000256" key="8">
    <source>
        <dbReference type="ARBA" id="ARBA00025687"/>
    </source>
</evidence>
<dbReference type="OMA" id="IWDVNAM"/>